<evidence type="ECO:0000313" key="4">
    <source>
        <dbReference type="Proteomes" id="UP000664034"/>
    </source>
</evidence>
<evidence type="ECO:0000313" key="3">
    <source>
        <dbReference type="EMBL" id="MBO0938269.1"/>
    </source>
</evidence>
<gene>
    <name evidence="3" type="primary">pcaB</name>
    <name evidence="3" type="ORF">J2I47_17090</name>
</gene>
<dbReference type="PRINTS" id="PR00149">
    <property type="entry name" value="FUMRATELYASE"/>
</dbReference>
<evidence type="ECO:0000256" key="1">
    <source>
        <dbReference type="ARBA" id="ARBA00034772"/>
    </source>
</evidence>
<organism evidence="3 4">
    <name type="scientific">Fibrella rubiginis</name>
    <dbReference type="NCBI Taxonomy" id="2817060"/>
    <lineage>
        <taxon>Bacteria</taxon>
        <taxon>Pseudomonadati</taxon>
        <taxon>Bacteroidota</taxon>
        <taxon>Cytophagia</taxon>
        <taxon>Cytophagales</taxon>
        <taxon>Spirosomataceae</taxon>
        <taxon>Fibrella</taxon>
    </lineage>
</organism>
<dbReference type="RefSeq" id="WP_207365811.1">
    <property type="nucleotide sequence ID" value="NZ_JAFMYV010000009.1"/>
</dbReference>
<dbReference type="GO" id="GO:0019619">
    <property type="term" value="P:3,4-dihydroxybenzoate catabolic process"/>
    <property type="evidence" value="ECO:0007669"/>
    <property type="project" value="InterPro"/>
</dbReference>
<dbReference type="EMBL" id="JAFMYV010000009">
    <property type="protein sequence ID" value="MBO0938269.1"/>
    <property type="molecule type" value="Genomic_DNA"/>
</dbReference>
<keyword evidence="3" id="KW-0413">Isomerase</keyword>
<dbReference type="Proteomes" id="UP000664034">
    <property type="component" value="Unassembled WGS sequence"/>
</dbReference>
<sequence>MLADSIFTTPSVEALFADTVELRYMLAVEAALAAAQAAAGLIPDAAAQRINEVCAQTDWSIELIATQTQLAGNPAIPVVNELKRRVGLLTPNLVGYVHVGATSQDLIDTALMLQLKAAFPLLQTALVDLIGQLKALADACGNTPLMGRTLLQHALPIMFGHKIAGWLDGLNRSAAHLEHMAQTGLVVQLGGPVGTLAQMGTEGPAIRKQVAEALGLGDAPAWHTQRDRLADIAAPLGTLNGLLGKLATDMILLMQTEVDELRERAEAGKGGSSSMPHKRNPVSATFMVAIAHQTPALVATLLGSMLQPHERAAGAWHSEWPVIRQLVKLTAANLYHANNLLTGLEVDTARMKTNSKN</sequence>
<dbReference type="SUPFAM" id="SSF48557">
    <property type="entry name" value="L-aspartase-like"/>
    <property type="match status" value="1"/>
</dbReference>
<dbReference type="InterPro" id="IPR000362">
    <property type="entry name" value="Fumarate_lyase_fam"/>
</dbReference>
<reference evidence="3" key="1">
    <citation type="submission" date="2021-03" db="EMBL/GenBank/DDBJ databases">
        <title>Fibrella sp. HMF5335 genome sequencing and assembly.</title>
        <authorList>
            <person name="Kang H."/>
            <person name="Kim H."/>
            <person name="Bae S."/>
            <person name="Joh K."/>
        </authorList>
    </citation>
    <scope>NUCLEOTIDE SEQUENCE</scope>
    <source>
        <strain evidence="3">HMF5335</strain>
    </source>
</reference>
<dbReference type="GO" id="GO:0016829">
    <property type="term" value="F:lyase activity"/>
    <property type="evidence" value="ECO:0007669"/>
    <property type="project" value="UniProtKB-ARBA"/>
</dbReference>
<dbReference type="InterPro" id="IPR008948">
    <property type="entry name" value="L-Aspartase-like"/>
</dbReference>
<dbReference type="PRINTS" id="PR00145">
    <property type="entry name" value="ARGSUCLYASE"/>
</dbReference>
<comment type="similarity">
    <text evidence="1">Belongs to the class-II fumarase/aspartase family.</text>
</comment>
<dbReference type="InterPro" id="IPR012789">
    <property type="entry name" value="Protocat_PcaB-like"/>
</dbReference>
<dbReference type="GO" id="GO:0047472">
    <property type="term" value="F:3-carboxy-cis,cis-muconate cycloisomerase activity"/>
    <property type="evidence" value="ECO:0007669"/>
    <property type="project" value="UniProtKB-EC"/>
</dbReference>
<dbReference type="AlphaFoldDB" id="A0A939GFX9"/>
<protein>
    <submittedName>
        <fullName evidence="3">3-carboxy-cis,cis-muconate cycloisomerase</fullName>
        <ecNumber evidence="3">5.5.1.2</ecNumber>
    </submittedName>
</protein>
<comment type="caution">
    <text evidence="3">The sequence shown here is derived from an EMBL/GenBank/DDBJ whole genome shotgun (WGS) entry which is preliminary data.</text>
</comment>
<feature type="domain" description="Fumarate lyase N-terminal" evidence="2">
    <location>
        <begin position="14"/>
        <end position="293"/>
    </location>
</feature>
<evidence type="ECO:0000259" key="2">
    <source>
        <dbReference type="Pfam" id="PF00206"/>
    </source>
</evidence>
<proteinExistence type="inferred from homology"/>
<dbReference type="InterPro" id="IPR022761">
    <property type="entry name" value="Fumarate_lyase_N"/>
</dbReference>
<dbReference type="Gene3D" id="1.20.200.10">
    <property type="entry name" value="Fumarase/aspartase (Central domain)"/>
    <property type="match status" value="1"/>
</dbReference>
<dbReference type="PANTHER" id="PTHR43172:SF2">
    <property type="entry name" value="ADENYLOSUCCINATE LYASE C-TERMINAL DOMAIN-CONTAINING PROTEIN"/>
    <property type="match status" value="1"/>
</dbReference>
<keyword evidence="4" id="KW-1185">Reference proteome</keyword>
<dbReference type="EC" id="5.5.1.2" evidence="3"/>
<dbReference type="PROSITE" id="PS00163">
    <property type="entry name" value="FUMARATE_LYASES"/>
    <property type="match status" value="1"/>
</dbReference>
<dbReference type="InterPro" id="IPR020557">
    <property type="entry name" value="Fumarate_lyase_CS"/>
</dbReference>
<accession>A0A939GFX9</accession>
<dbReference type="PANTHER" id="PTHR43172">
    <property type="entry name" value="ADENYLOSUCCINATE LYASE"/>
    <property type="match status" value="1"/>
</dbReference>
<dbReference type="Pfam" id="PF00206">
    <property type="entry name" value="Lyase_1"/>
    <property type="match status" value="1"/>
</dbReference>
<dbReference type="NCBIfam" id="TIGR02426">
    <property type="entry name" value="protocat_pcaB"/>
    <property type="match status" value="1"/>
</dbReference>
<name>A0A939GFX9_9BACT</name>